<dbReference type="InterPro" id="IPR037401">
    <property type="entry name" value="SnoaL-like"/>
</dbReference>
<dbReference type="InterPro" id="IPR032710">
    <property type="entry name" value="NTF2-like_dom_sf"/>
</dbReference>
<name>A0AAU3IGW9_9ACTN</name>
<proteinExistence type="predicted"/>
<accession>A0AAU3IGW9</accession>
<dbReference type="Pfam" id="PF13577">
    <property type="entry name" value="SnoaL_4"/>
    <property type="match status" value="1"/>
</dbReference>
<gene>
    <name evidence="2" type="ORF">OG699_00565</name>
    <name evidence="3" type="ORF">OG699_44700</name>
</gene>
<reference evidence="3" key="1">
    <citation type="submission" date="2022-10" db="EMBL/GenBank/DDBJ databases">
        <title>The complete genomes of actinobacterial strains from the NBC collection.</title>
        <authorList>
            <person name="Joergensen T.S."/>
            <person name="Alvarez Arevalo M."/>
            <person name="Sterndorff E.B."/>
            <person name="Faurdal D."/>
            <person name="Vuksanovic O."/>
            <person name="Mourched A.-S."/>
            <person name="Charusanti P."/>
            <person name="Shaw S."/>
            <person name="Blin K."/>
            <person name="Weber T."/>
        </authorList>
    </citation>
    <scope>NUCLEOTIDE SEQUENCE</scope>
    <source>
        <strain evidence="3">NBC_01393</strain>
    </source>
</reference>
<dbReference type="EMBL" id="CP109546">
    <property type="protein sequence ID" value="WTZ06658.1"/>
    <property type="molecule type" value="Genomic_DNA"/>
</dbReference>
<dbReference type="Gene3D" id="3.10.450.50">
    <property type="match status" value="1"/>
</dbReference>
<evidence type="ECO:0000313" key="3">
    <source>
        <dbReference type="EMBL" id="WTZ14429.1"/>
    </source>
</evidence>
<sequence length="156" mass="16995">MTGHATGERLGTGLTDPAVLYTQVQQFYAHQIALLDDLRAEEFAATFTVAGIFTPSPATPPLHGRAAIAAALRAAHERKFGTEPVRRRHWFTMLRVDSGPAGTLRTRCSTLVAVTRPWDPNPVIGPSAVVEDVLVHGDDGTLFTLERRVTPDHLSF</sequence>
<evidence type="ECO:0000313" key="2">
    <source>
        <dbReference type="EMBL" id="WTZ06658.1"/>
    </source>
</evidence>
<protein>
    <submittedName>
        <fullName evidence="3">Nuclear transport factor 2 family protein</fullName>
    </submittedName>
</protein>
<feature type="domain" description="SnoaL-like" evidence="1">
    <location>
        <begin position="21"/>
        <end position="140"/>
    </location>
</feature>
<evidence type="ECO:0000259" key="1">
    <source>
        <dbReference type="Pfam" id="PF13577"/>
    </source>
</evidence>
<organism evidence="3">
    <name type="scientific">Streptomyces sp. NBC_01393</name>
    <dbReference type="NCBI Taxonomy" id="2903851"/>
    <lineage>
        <taxon>Bacteria</taxon>
        <taxon>Bacillati</taxon>
        <taxon>Actinomycetota</taxon>
        <taxon>Actinomycetes</taxon>
        <taxon>Kitasatosporales</taxon>
        <taxon>Streptomycetaceae</taxon>
        <taxon>Streptomyces</taxon>
    </lineage>
</organism>
<dbReference type="SUPFAM" id="SSF54427">
    <property type="entry name" value="NTF2-like"/>
    <property type="match status" value="1"/>
</dbReference>
<dbReference type="AlphaFoldDB" id="A0AAU3IGW9"/>
<dbReference type="EMBL" id="CP109546">
    <property type="protein sequence ID" value="WTZ14429.1"/>
    <property type="molecule type" value="Genomic_DNA"/>
</dbReference>